<protein>
    <submittedName>
        <fullName evidence="1">Uncharacterized protein</fullName>
    </submittedName>
</protein>
<proteinExistence type="predicted"/>
<gene>
    <name evidence="1" type="ORF">CTM62_06430</name>
</gene>
<organism evidence="1 2">
    <name type="scientific">Prevotella intermedia</name>
    <dbReference type="NCBI Taxonomy" id="28131"/>
    <lineage>
        <taxon>Bacteria</taxon>
        <taxon>Pseudomonadati</taxon>
        <taxon>Bacteroidota</taxon>
        <taxon>Bacteroidia</taxon>
        <taxon>Bacteroidales</taxon>
        <taxon>Prevotellaceae</taxon>
        <taxon>Prevotella</taxon>
    </lineage>
</organism>
<sequence length="699" mass="79930">MKITHLSTGEPYNISPDTKIEVERTNPFFNDYGESTVPLDLPTSARNRRILAFPETFGGMQKIRPIDVTIQDGEFFAQCRQVVLSASNKGKISTAFYLNDGSFYSKIKNVRLKDIFKDEFIPGVNSVREGIEFCRRLRDNSNDKFAIFPILVEDDSGVATGLNYKILNAFGKEEYIQNASVTKLFNPDGTAPGSDFYNSVQRVEYVDNVSITLDEGYYITPFIRANYLLQRVFAHFGYKLMPNFFTETEPFKNMVVLNNVIDTLVKGKIRLADLVPNITCSDFIAVFRKKFCCEFTANEGNGTADVVFLRDVMASSPTADLTRNMTEEPTIAYKTEKDYQRITLTPEDKLGSEAAESYDDFNNMVKANPAAYFEPRDGAFYKIGFSGDFRVITKIGEASQDYNTGEQLESKEVKIPELIPEFRTLTYKVDSEDPKKDYEIGHYLFVGKYKSLNSKMVVAGNDKESDTEQADKENTMLAFTAFANGRTIGTISPYDISSSDWKEAKKLFNYALYYNGHDGVFSRFYRDYDLLLRNSLHELKVKLLLSQYQKQNLVAHAKVLIRGVAFFLDKLKFVLGGKNEPQESELRSISLMEPLSSPPDIDSFFPTMRSRYKWVGKVSIHQVSESEYDKSGPDKNRAFVTMYPPVATEEYLGQKIMKQKSYRSQKVRHKSFWRSAKYKYSCTEVWLECVEDIIDAWQI</sequence>
<dbReference type="AlphaFoldDB" id="A0A2D3L751"/>
<reference evidence="1 2" key="1">
    <citation type="submission" date="2017-11" db="EMBL/GenBank/DDBJ databases">
        <title>Genome sequencing of Prevotella intermedia KCOM 2837.</title>
        <authorList>
            <person name="Kook J.-K."/>
            <person name="Park S.-N."/>
            <person name="Lim Y.K."/>
        </authorList>
    </citation>
    <scope>NUCLEOTIDE SEQUENCE [LARGE SCALE GENOMIC DNA]</scope>
    <source>
        <strain evidence="1 2">KCOM 2837</strain>
    </source>
</reference>
<accession>A0A2D3L751</accession>
<evidence type="ECO:0000313" key="1">
    <source>
        <dbReference type="EMBL" id="ATV26386.1"/>
    </source>
</evidence>
<dbReference type="EMBL" id="CP024723">
    <property type="protein sequence ID" value="ATV26386.1"/>
    <property type="molecule type" value="Genomic_DNA"/>
</dbReference>
<dbReference type="Proteomes" id="UP000229630">
    <property type="component" value="Chromosome 1"/>
</dbReference>
<name>A0A2D3L751_PREIN</name>
<dbReference type="RefSeq" id="WP_100019353.1">
    <property type="nucleotide sequence ID" value="NZ_CP024723.1"/>
</dbReference>
<evidence type="ECO:0000313" key="2">
    <source>
        <dbReference type="Proteomes" id="UP000229630"/>
    </source>
</evidence>